<feature type="region of interest" description="Disordered" evidence="1">
    <location>
        <begin position="80"/>
        <end position="101"/>
    </location>
</feature>
<evidence type="ECO:0000256" key="2">
    <source>
        <dbReference type="SAM" id="Phobius"/>
    </source>
</evidence>
<organism evidence="3 4">
    <name type="scientific">Albugo candida</name>
    <dbReference type="NCBI Taxonomy" id="65357"/>
    <lineage>
        <taxon>Eukaryota</taxon>
        <taxon>Sar</taxon>
        <taxon>Stramenopiles</taxon>
        <taxon>Oomycota</taxon>
        <taxon>Peronosporomycetes</taxon>
        <taxon>Albuginales</taxon>
        <taxon>Albuginaceae</taxon>
        <taxon>Albugo</taxon>
    </lineage>
</organism>
<keyword evidence="2" id="KW-0472">Membrane</keyword>
<evidence type="ECO:0000313" key="4">
    <source>
        <dbReference type="Proteomes" id="UP000053237"/>
    </source>
</evidence>
<dbReference type="InParanoid" id="A0A024G8V7"/>
<keyword evidence="2" id="KW-1133">Transmembrane helix</keyword>
<proteinExistence type="predicted"/>
<feature type="transmembrane region" description="Helical" evidence="2">
    <location>
        <begin position="182"/>
        <end position="200"/>
    </location>
</feature>
<dbReference type="Proteomes" id="UP000053237">
    <property type="component" value="Unassembled WGS sequence"/>
</dbReference>
<name>A0A024G8V7_9STRA</name>
<sequence length="257" mass="29361">MSSHSSSLALFVKFFEDSKRNKGNRNPSQVKTNESPSLHSLDLSFLLCIHLMFRSFFTLILSRIILHLIQSPTSRLPQRMFYNHSPRNPKRRKHAGSNPLDRSSLLRRNPITVYIIFVCVLLYARCPILTTLSSYCCPTTLVCLNRIDFFVLQACLRCFHPPCHLSHIVLCLFKLSRQLHHLFAFFLVFLGGFLHLDLILEISQHIRIQSQVFAVVSLSKAASCRFAVVAGTGDVGAIRRMYPPPTRFIIDGRLLCC</sequence>
<evidence type="ECO:0000313" key="3">
    <source>
        <dbReference type="EMBL" id="CCI42955.1"/>
    </source>
</evidence>
<dbReference type="EMBL" id="CAIX01000041">
    <property type="protein sequence ID" value="CCI42955.1"/>
    <property type="molecule type" value="Genomic_DNA"/>
</dbReference>
<dbReference type="AlphaFoldDB" id="A0A024G8V7"/>
<gene>
    <name evidence="3" type="ORF">BN9_037390</name>
</gene>
<accession>A0A024G8V7</accession>
<feature type="transmembrane region" description="Helical" evidence="2">
    <location>
        <begin position="43"/>
        <end position="66"/>
    </location>
</feature>
<comment type="caution">
    <text evidence="3">The sequence shown here is derived from an EMBL/GenBank/DDBJ whole genome shotgun (WGS) entry which is preliminary data.</text>
</comment>
<keyword evidence="4" id="KW-1185">Reference proteome</keyword>
<protein>
    <submittedName>
        <fullName evidence="3">Uncharacterized protein</fullName>
    </submittedName>
</protein>
<evidence type="ECO:0000256" key="1">
    <source>
        <dbReference type="SAM" id="MobiDB-lite"/>
    </source>
</evidence>
<reference evidence="3 4" key="1">
    <citation type="submission" date="2012-05" db="EMBL/GenBank/DDBJ databases">
        <title>Recombination and specialization in a pathogen metapopulation.</title>
        <authorList>
            <person name="Gardiner A."/>
            <person name="Kemen E."/>
            <person name="Schultz-Larsen T."/>
            <person name="MacLean D."/>
            <person name="Van Oosterhout C."/>
            <person name="Jones J.D.G."/>
        </authorList>
    </citation>
    <scope>NUCLEOTIDE SEQUENCE [LARGE SCALE GENOMIC DNA]</scope>
    <source>
        <strain evidence="3 4">Ac Nc2</strain>
    </source>
</reference>
<feature type="transmembrane region" description="Helical" evidence="2">
    <location>
        <begin position="111"/>
        <end position="132"/>
    </location>
</feature>
<keyword evidence="2" id="KW-0812">Transmembrane</keyword>